<dbReference type="Pfam" id="PF08386">
    <property type="entry name" value="Abhydrolase_4"/>
    <property type="match status" value="1"/>
</dbReference>
<name>A0A0C3GSW7_OIDMZ</name>
<evidence type="ECO:0000256" key="2">
    <source>
        <dbReference type="ARBA" id="ARBA00022801"/>
    </source>
</evidence>
<feature type="domain" description="AB hydrolase-1" evidence="3">
    <location>
        <begin position="87"/>
        <end position="197"/>
    </location>
</feature>
<sequence length="408" mass="43662">MGRFAGMEMNLGSAPNLDCTKLKVPVNWGHLDGPKISLGMTGYKAASPEKRLGSIIYNPGGPREVGPVSSIAQALVIQSYSLKIVEYYDVIRLDPRGIGLSTPIKCDPDLYNKQVFIFPTDEAAFQEMVSANKTFAESCRDRTGALFFHVDTASAAHDLEAVRIALKDDKLNWIGLSYGTMLGAAYAELYPENVGRMLPDELPKIFDELVVNANKSPIPAIGCTGNASACRLTVNGEDILSSVQGNGYLAFADVMHDVSNTGCPTLAQVLNAAVADDATGLSSAFATSETDGSYPSIAIGCLDWYHNATTFSDTAFIGWPAVVKKPNHALNRTAMKIAPPILMVNSYHDPEASYVWAEGLQAQIPSGVLLSRNGSGHISYHLMGEATVVIDAYLVNGTLPLPNIVVNS</sequence>
<dbReference type="PANTHER" id="PTHR43248">
    <property type="entry name" value="2-SUCCINYL-6-HYDROXY-2,4-CYCLOHEXADIENE-1-CARBOXYLATE SYNTHASE"/>
    <property type="match status" value="1"/>
</dbReference>
<evidence type="ECO:0000313" key="6">
    <source>
        <dbReference type="Proteomes" id="UP000054321"/>
    </source>
</evidence>
<dbReference type="InterPro" id="IPR051601">
    <property type="entry name" value="Serine_prot/Carboxylest_S33"/>
</dbReference>
<comment type="similarity">
    <text evidence="1">Belongs to the peptidase S33 family.</text>
</comment>
<keyword evidence="6" id="KW-1185">Reference proteome</keyword>
<keyword evidence="2" id="KW-0378">Hydrolase</keyword>
<dbReference type="InterPro" id="IPR029058">
    <property type="entry name" value="AB_hydrolase_fold"/>
</dbReference>
<accession>A0A0C3GSW7</accession>
<dbReference type="AlphaFoldDB" id="A0A0C3GSW7"/>
<reference evidence="6" key="2">
    <citation type="submission" date="2015-01" db="EMBL/GenBank/DDBJ databases">
        <title>Evolutionary Origins and Diversification of the Mycorrhizal Mutualists.</title>
        <authorList>
            <consortium name="DOE Joint Genome Institute"/>
            <consortium name="Mycorrhizal Genomics Consortium"/>
            <person name="Kohler A."/>
            <person name="Kuo A."/>
            <person name="Nagy L.G."/>
            <person name="Floudas D."/>
            <person name="Copeland A."/>
            <person name="Barry K.W."/>
            <person name="Cichocki N."/>
            <person name="Veneault-Fourrey C."/>
            <person name="LaButti K."/>
            <person name="Lindquist E.A."/>
            <person name="Lipzen A."/>
            <person name="Lundell T."/>
            <person name="Morin E."/>
            <person name="Murat C."/>
            <person name="Riley R."/>
            <person name="Ohm R."/>
            <person name="Sun H."/>
            <person name="Tunlid A."/>
            <person name="Henrissat B."/>
            <person name="Grigoriev I.V."/>
            <person name="Hibbett D.S."/>
            <person name="Martin F."/>
        </authorList>
    </citation>
    <scope>NUCLEOTIDE SEQUENCE [LARGE SCALE GENOMIC DNA]</scope>
    <source>
        <strain evidence="6">Zn</strain>
    </source>
</reference>
<dbReference type="InterPro" id="IPR000073">
    <property type="entry name" value="AB_hydrolase_1"/>
</dbReference>
<protein>
    <recommendedName>
        <fullName evidence="7">AB hydrolase-1 domain-containing protein</fullName>
    </recommendedName>
</protein>
<dbReference type="GO" id="GO:0016787">
    <property type="term" value="F:hydrolase activity"/>
    <property type="evidence" value="ECO:0007669"/>
    <property type="project" value="UniProtKB-KW"/>
</dbReference>
<dbReference type="InParanoid" id="A0A0C3GSW7"/>
<evidence type="ECO:0000259" key="4">
    <source>
        <dbReference type="Pfam" id="PF08386"/>
    </source>
</evidence>
<reference evidence="5 6" key="1">
    <citation type="submission" date="2014-04" db="EMBL/GenBank/DDBJ databases">
        <authorList>
            <consortium name="DOE Joint Genome Institute"/>
            <person name="Kuo A."/>
            <person name="Martino E."/>
            <person name="Perotto S."/>
            <person name="Kohler A."/>
            <person name="Nagy L.G."/>
            <person name="Floudas D."/>
            <person name="Copeland A."/>
            <person name="Barry K.W."/>
            <person name="Cichocki N."/>
            <person name="Veneault-Fourrey C."/>
            <person name="LaButti K."/>
            <person name="Lindquist E.A."/>
            <person name="Lipzen A."/>
            <person name="Lundell T."/>
            <person name="Morin E."/>
            <person name="Murat C."/>
            <person name="Sun H."/>
            <person name="Tunlid A."/>
            <person name="Henrissat B."/>
            <person name="Grigoriev I.V."/>
            <person name="Hibbett D.S."/>
            <person name="Martin F."/>
            <person name="Nordberg H.P."/>
            <person name="Cantor M.N."/>
            <person name="Hua S.X."/>
        </authorList>
    </citation>
    <scope>NUCLEOTIDE SEQUENCE [LARGE SCALE GENOMIC DNA]</scope>
    <source>
        <strain evidence="5 6">Zn</strain>
    </source>
</reference>
<dbReference type="Pfam" id="PF00561">
    <property type="entry name" value="Abhydrolase_1"/>
    <property type="match status" value="1"/>
</dbReference>
<dbReference type="OrthoDB" id="425534at2759"/>
<dbReference type="InterPro" id="IPR013595">
    <property type="entry name" value="Pept_S33_TAP-like_C"/>
</dbReference>
<organism evidence="5 6">
    <name type="scientific">Oidiodendron maius (strain Zn)</name>
    <dbReference type="NCBI Taxonomy" id="913774"/>
    <lineage>
        <taxon>Eukaryota</taxon>
        <taxon>Fungi</taxon>
        <taxon>Dikarya</taxon>
        <taxon>Ascomycota</taxon>
        <taxon>Pezizomycotina</taxon>
        <taxon>Leotiomycetes</taxon>
        <taxon>Leotiomycetes incertae sedis</taxon>
        <taxon>Myxotrichaceae</taxon>
        <taxon>Oidiodendron</taxon>
    </lineage>
</organism>
<evidence type="ECO:0000313" key="5">
    <source>
        <dbReference type="EMBL" id="KIM93551.1"/>
    </source>
</evidence>
<evidence type="ECO:0000259" key="3">
    <source>
        <dbReference type="Pfam" id="PF00561"/>
    </source>
</evidence>
<evidence type="ECO:0008006" key="7">
    <source>
        <dbReference type="Google" id="ProtNLM"/>
    </source>
</evidence>
<proteinExistence type="inferred from homology"/>
<feature type="domain" description="Peptidase S33 tripeptidyl aminopeptidase-like C-terminal" evidence="4">
    <location>
        <begin position="318"/>
        <end position="402"/>
    </location>
</feature>
<dbReference type="Proteomes" id="UP000054321">
    <property type="component" value="Unassembled WGS sequence"/>
</dbReference>
<gene>
    <name evidence="5" type="ORF">OIDMADRAFT_46180</name>
</gene>
<evidence type="ECO:0000256" key="1">
    <source>
        <dbReference type="ARBA" id="ARBA00010088"/>
    </source>
</evidence>
<dbReference type="HOGENOM" id="CLU_013364_3_3_1"/>
<dbReference type="SUPFAM" id="SSF53474">
    <property type="entry name" value="alpha/beta-Hydrolases"/>
    <property type="match status" value="1"/>
</dbReference>
<dbReference type="PANTHER" id="PTHR43248:SF30">
    <property type="entry name" value="AB HYDROLASE-1 DOMAIN-CONTAINING PROTEIN"/>
    <property type="match status" value="1"/>
</dbReference>
<dbReference type="EMBL" id="KN832894">
    <property type="protein sequence ID" value="KIM93551.1"/>
    <property type="molecule type" value="Genomic_DNA"/>
</dbReference>
<dbReference type="Gene3D" id="3.40.50.1820">
    <property type="entry name" value="alpha/beta hydrolase"/>
    <property type="match status" value="1"/>
</dbReference>